<protein>
    <submittedName>
        <fullName evidence="1">Conjugative transposon TraN protein</fullName>
    </submittedName>
</protein>
<dbReference type="Pfam" id="PF13595">
    <property type="entry name" value="DUF4138"/>
    <property type="match status" value="1"/>
</dbReference>
<keyword evidence="2" id="KW-1185">Reference proteome</keyword>
<name>J3CMA4_9FLAO</name>
<gene>
    <name evidence="1" type="ORF">PMI13_01115</name>
</gene>
<reference evidence="1 2" key="1">
    <citation type="journal article" date="2012" name="J. Bacteriol.">
        <title>Twenty-one genome sequences from Pseudomonas species and 19 genome sequences from diverse bacteria isolated from the rhizosphere and endosphere of Populus deltoides.</title>
        <authorList>
            <person name="Brown S.D."/>
            <person name="Utturkar S.M."/>
            <person name="Klingeman D.M."/>
            <person name="Johnson C.M."/>
            <person name="Martin S.L."/>
            <person name="Land M.L."/>
            <person name="Lu T.Y."/>
            <person name="Schadt C.W."/>
            <person name="Doktycz M.J."/>
            <person name="Pelletier D.A."/>
        </authorList>
    </citation>
    <scope>NUCLEOTIDE SEQUENCE [LARGE SCALE GENOMIC DNA]</scope>
    <source>
        <strain evidence="1 2">CF314</strain>
    </source>
</reference>
<sequence length="306" mass="34927">MVFLFMAMPLRGHAQTSDSIRLPIDSTEVCRDTSYGIISPHELLVTFDKTTHLIFPSAIRYVDLGSENITAGKAEDAENVLRVKAAVKDFTEGTNFSVITEDGRFYNFNVWYSEYPDVLTFNFASGTGLKASYPDQDTDGSILFNELGTQRASVPELVMKTVYKKNKRVFRHIGSQSFGIQVLLKGIYTLDGKLYFHLSFRNVTYIPFTIDFISFKVVDKKIAKRTVIQERTIVPLREYLSLNQVDGSSLERNIYLLEQMTIPDDKLLIIEIFEKNGGRHQVLKIENSDLVKARPVKEMYLDFNSK</sequence>
<proteinExistence type="predicted"/>
<organism evidence="1 2">
    <name type="scientific">Chryseobacterium populi</name>
    <dbReference type="NCBI Taxonomy" id="1144316"/>
    <lineage>
        <taxon>Bacteria</taxon>
        <taxon>Pseudomonadati</taxon>
        <taxon>Bacteroidota</taxon>
        <taxon>Flavobacteriia</taxon>
        <taxon>Flavobacteriales</taxon>
        <taxon>Weeksellaceae</taxon>
        <taxon>Chryseobacterium group</taxon>
        <taxon>Chryseobacterium</taxon>
    </lineage>
</organism>
<dbReference type="PATRIC" id="fig|1144316.3.peg.1119"/>
<dbReference type="EMBL" id="AKJY01000014">
    <property type="protein sequence ID" value="EJL74376.1"/>
    <property type="molecule type" value="Genomic_DNA"/>
</dbReference>
<dbReference type="Proteomes" id="UP000007509">
    <property type="component" value="Unassembled WGS sequence"/>
</dbReference>
<dbReference type="InterPro" id="IPR022298">
    <property type="entry name" value="Conjug_transposon_TraN"/>
</dbReference>
<evidence type="ECO:0000313" key="1">
    <source>
        <dbReference type="EMBL" id="EJL74376.1"/>
    </source>
</evidence>
<evidence type="ECO:0000313" key="2">
    <source>
        <dbReference type="Proteomes" id="UP000007509"/>
    </source>
</evidence>
<dbReference type="AlphaFoldDB" id="J3CMA4"/>
<accession>J3CMA4</accession>
<dbReference type="NCBIfam" id="TIGR03780">
    <property type="entry name" value="Bac_Flav_CT_N"/>
    <property type="match status" value="1"/>
</dbReference>
<comment type="caution">
    <text evidence="1">The sequence shown here is derived from an EMBL/GenBank/DDBJ whole genome shotgun (WGS) entry which is preliminary data.</text>
</comment>